<gene>
    <name evidence="3" type="primary">rimP</name>
    <name evidence="5" type="ORF">SPIROBIBN47_100075</name>
</gene>
<dbReference type="InterPro" id="IPR036847">
    <property type="entry name" value="RimP_C_sf"/>
</dbReference>
<evidence type="ECO:0000256" key="3">
    <source>
        <dbReference type="HAMAP-Rule" id="MF_01077"/>
    </source>
</evidence>
<dbReference type="HAMAP" id="MF_01077">
    <property type="entry name" value="RimP"/>
    <property type="match status" value="1"/>
</dbReference>
<sequence>MVEMNGKELEKEIDDLLRAAGLDLLEFSVTRHRGKTHVRAVIYSREGTGTDECAKAHRLILPRVQMRLGDQEPYIEVFSPGIDRIIRTEREWQAFTGSYIMILTSDVPEWRKGRLVNFGKGVVQIEMNETVVDIPIASIQKAKLDSSHEGEKTHGI</sequence>
<dbReference type="AlphaFoldDB" id="A0A3P3XF43"/>
<evidence type="ECO:0000259" key="4">
    <source>
        <dbReference type="Pfam" id="PF02576"/>
    </source>
</evidence>
<organism evidence="5">
    <name type="scientific">uncultured spirochete</name>
    <dbReference type="NCBI Taxonomy" id="156406"/>
    <lineage>
        <taxon>Bacteria</taxon>
        <taxon>Pseudomonadati</taxon>
        <taxon>Spirochaetota</taxon>
        <taxon>Spirochaetia</taxon>
        <taxon>Spirochaetales</taxon>
        <taxon>environmental samples</taxon>
    </lineage>
</organism>
<dbReference type="GO" id="GO:0005829">
    <property type="term" value="C:cytosol"/>
    <property type="evidence" value="ECO:0007669"/>
    <property type="project" value="TreeGrafter"/>
</dbReference>
<evidence type="ECO:0000313" key="5">
    <source>
        <dbReference type="EMBL" id="SLM09845.1"/>
    </source>
</evidence>
<dbReference type="EMBL" id="FWDM01000002">
    <property type="protein sequence ID" value="SLM09845.1"/>
    <property type="molecule type" value="Genomic_DNA"/>
</dbReference>
<dbReference type="PANTHER" id="PTHR33867">
    <property type="entry name" value="RIBOSOME MATURATION FACTOR RIMP"/>
    <property type="match status" value="1"/>
</dbReference>
<dbReference type="PANTHER" id="PTHR33867:SF1">
    <property type="entry name" value="RIBOSOME MATURATION FACTOR RIMP"/>
    <property type="match status" value="1"/>
</dbReference>
<comment type="subcellular location">
    <subcellularLocation>
        <location evidence="3">Cytoplasm</location>
    </subcellularLocation>
</comment>
<dbReference type="Pfam" id="PF02576">
    <property type="entry name" value="RimP_N"/>
    <property type="match status" value="1"/>
</dbReference>
<dbReference type="SUPFAM" id="SSF75420">
    <property type="entry name" value="YhbC-like, N-terminal domain"/>
    <property type="match status" value="1"/>
</dbReference>
<comment type="function">
    <text evidence="3">Required for maturation of 30S ribosomal subunits.</text>
</comment>
<dbReference type="SUPFAM" id="SSF74942">
    <property type="entry name" value="YhbC-like, C-terminal domain"/>
    <property type="match status" value="1"/>
</dbReference>
<keyword evidence="2 3" id="KW-0690">Ribosome biogenesis</keyword>
<evidence type="ECO:0000256" key="1">
    <source>
        <dbReference type="ARBA" id="ARBA00022490"/>
    </source>
</evidence>
<feature type="domain" description="Ribosome maturation factor RimP N-terminal" evidence="4">
    <location>
        <begin position="13"/>
        <end position="83"/>
    </location>
</feature>
<keyword evidence="1 3" id="KW-0963">Cytoplasm</keyword>
<dbReference type="GO" id="GO:0006412">
    <property type="term" value="P:translation"/>
    <property type="evidence" value="ECO:0007669"/>
    <property type="project" value="TreeGrafter"/>
</dbReference>
<accession>A0A3P3XF43</accession>
<dbReference type="InterPro" id="IPR003728">
    <property type="entry name" value="Ribosome_maturation_RimP"/>
</dbReference>
<reference evidence="5" key="1">
    <citation type="submission" date="2017-02" db="EMBL/GenBank/DDBJ databases">
        <authorList>
            <person name="Regsiter A."/>
            <person name="William W."/>
        </authorList>
    </citation>
    <scope>NUCLEOTIDE SEQUENCE</scope>
    <source>
        <strain evidence="5">Bib</strain>
    </source>
</reference>
<dbReference type="GO" id="GO:0000028">
    <property type="term" value="P:ribosomal small subunit assembly"/>
    <property type="evidence" value="ECO:0007669"/>
    <property type="project" value="TreeGrafter"/>
</dbReference>
<name>A0A3P3XF43_9SPIR</name>
<dbReference type="InterPro" id="IPR028989">
    <property type="entry name" value="RimP_N"/>
</dbReference>
<protein>
    <recommendedName>
        <fullName evidence="3">Ribosome maturation factor RimP</fullName>
    </recommendedName>
</protein>
<comment type="similarity">
    <text evidence="3">Belongs to the RimP family.</text>
</comment>
<dbReference type="InterPro" id="IPR035956">
    <property type="entry name" value="RimP_N_sf"/>
</dbReference>
<dbReference type="Gene3D" id="3.30.300.70">
    <property type="entry name" value="RimP-like superfamily, N-terminal"/>
    <property type="match status" value="1"/>
</dbReference>
<evidence type="ECO:0000256" key="2">
    <source>
        <dbReference type="ARBA" id="ARBA00022517"/>
    </source>
</evidence>
<proteinExistence type="inferred from homology"/>